<reference evidence="3 4" key="1">
    <citation type="journal article" date="2011" name="J. Bacteriol.">
        <title>Complete genome sequence of Burkholderia rhizoxinica, an endosymbiont of Rhizopus microsporus.</title>
        <authorList>
            <person name="Lackner G."/>
            <person name="Moebius N."/>
            <person name="Partida-Martinez L."/>
            <person name="Hertweck C."/>
        </authorList>
    </citation>
    <scope>NUCLEOTIDE SEQUENCE [LARGE SCALE GENOMIC DNA]</scope>
    <source>
        <strain evidence="4">DSM 19002 / CIP 109453 / HKI 454</strain>
    </source>
</reference>
<dbReference type="GO" id="GO:0005524">
    <property type="term" value="F:ATP binding"/>
    <property type="evidence" value="ECO:0007669"/>
    <property type="project" value="UniProtKB-KW"/>
</dbReference>
<dbReference type="GO" id="GO:0008772">
    <property type="term" value="F:[isocitrate dehydrogenase (NADP+)] kinase activity"/>
    <property type="evidence" value="ECO:0007669"/>
    <property type="project" value="UniProtKB-EC"/>
</dbReference>
<dbReference type="EMBL" id="FR687359">
    <property type="protein sequence ID" value="CBW76236.1"/>
    <property type="molecule type" value="Genomic_DNA"/>
</dbReference>
<dbReference type="GO" id="GO:0006097">
    <property type="term" value="P:glyoxylate cycle"/>
    <property type="evidence" value="ECO:0007669"/>
    <property type="project" value="UniProtKB-KW"/>
</dbReference>
<dbReference type="GO" id="GO:0006099">
    <property type="term" value="P:tricarboxylic acid cycle"/>
    <property type="evidence" value="ECO:0007669"/>
    <property type="project" value="UniProtKB-KW"/>
</dbReference>
<keyword evidence="3" id="KW-0418">Kinase</keyword>
<feature type="domain" description="Isocitrate dehydrogenase kinase/phosphatase (AceK) kinase" evidence="2">
    <location>
        <begin position="48"/>
        <end position="186"/>
    </location>
</feature>
<evidence type="ECO:0000313" key="3">
    <source>
        <dbReference type="EMBL" id="CBW76236.1"/>
    </source>
</evidence>
<dbReference type="InterPro" id="IPR010452">
    <property type="entry name" value="Isocitrate_DH_AceK"/>
</dbReference>
<dbReference type="eggNOG" id="COG4579">
    <property type="taxonomic scope" value="Bacteria"/>
</dbReference>
<dbReference type="PANTHER" id="PTHR39559">
    <property type="match status" value="1"/>
</dbReference>
<accession>E5AMK4</accession>
<gene>
    <name evidence="3" type="ordered locus">RBRH_03107</name>
</gene>
<protein>
    <submittedName>
        <fullName evidence="3">Isocitrate dehydrogenase kinase/phosphatase (IDH kinase/phosphatase)</fullName>
        <ecNumber evidence="3">2.7.11.5</ecNumber>
    </submittedName>
</protein>
<dbReference type="KEGG" id="brh:RBRH_03107"/>
<proteinExistence type="predicted"/>
<feature type="compositionally biased region" description="Polar residues" evidence="1">
    <location>
        <begin position="182"/>
        <end position="196"/>
    </location>
</feature>
<dbReference type="GO" id="GO:0006006">
    <property type="term" value="P:glucose metabolic process"/>
    <property type="evidence" value="ECO:0007669"/>
    <property type="project" value="InterPro"/>
</dbReference>
<dbReference type="InterPro" id="IPR046855">
    <property type="entry name" value="AceK_kinase"/>
</dbReference>
<dbReference type="GO" id="GO:0005737">
    <property type="term" value="C:cytoplasm"/>
    <property type="evidence" value="ECO:0007669"/>
    <property type="project" value="InterPro"/>
</dbReference>
<evidence type="ECO:0000259" key="2">
    <source>
        <dbReference type="Pfam" id="PF06315"/>
    </source>
</evidence>
<dbReference type="Proteomes" id="UP000007437">
    <property type="component" value="Chromosome"/>
</dbReference>
<evidence type="ECO:0000313" key="4">
    <source>
        <dbReference type="Proteomes" id="UP000007437"/>
    </source>
</evidence>
<dbReference type="GO" id="GO:0004674">
    <property type="term" value="F:protein serine/threonine kinase activity"/>
    <property type="evidence" value="ECO:0007669"/>
    <property type="project" value="UniProtKB-KW"/>
</dbReference>
<dbReference type="STRING" id="882378.RBRH_03107"/>
<dbReference type="GO" id="GO:0004721">
    <property type="term" value="F:phosphoprotein phosphatase activity"/>
    <property type="evidence" value="ECO:0007669"/>
    <property type="project" value="UniProtKB-KW"/>
</dbReference>
<dbReference type="HOGENOM" id="CLU_1281189_0_0_4"/>
<name>E5AMK4_MYCRK</name>
<dbReference type="Pfam" id="PF06315">
    <property type="entry name" value="AceK_kinase"/>
    <property type="match status" value="1"/>
</dbReference>
<dbReference type="PANTHER" id="PTHR39559:SF1">
    <property type="entry name" value="ISOCITRATE DEHYDROGENASE KINASE_PHOSPHATASE"/>
    <property type="match status" value="1"/>
</dbReference>
<dbReference type="EC" id="2.7.11.5" evidence="3"/>
<keyword evidence="3" id="KW-0808">Transferase</keyword>
<feature type="region of interest" description="Disordered" evidence="1">
    <location>
        <begin position="172"/>
        <end position="203"/>
    </location>
</feature>
<dbReference type="AlphaFoldDB" id="E5AMK4"/>
<organism evidence="3 4">
    <name type="scientific">Mycetohabitans rhizoxinica (strain DSM 19002 / CIP 109453 / HKI 454)</name>
    <name type="common">Paraburkholderia rhizoxinica</name>
    <dbReference type="NCBI Taxonomy" id="882378"/>
    <lineage>
        <taxon>Bacteria</taxon>
        <taxon>Pseudomonadati</taxon>
        <taxon>Pseudomonadota</taxon>
        <taxon>Betaproteobacteria</taxon>
        <taxon>Burkholderiales</taxon>
        <taxon>Burkholderiaceae</taxon>
        <taxon>Mycetohabitans</taxon>
    </lineage>
</organism>
<sequence length="215" mass="24514">MLLEDLPRDVDCVMRSIRGTFGEFDATFNFPIHVLSSLFFRNQAAYIVGERADTLKYSEVALPLSRLDDALINELETYAPSMNEYEGDTVVIRHLDIGRRMTPLNLYLQNSTDEQIDHGIKEYGDTIKELIKADIFPGDMLYKNFSVTRHGRVVFYNYDEIEYLTDCNVRRVPPPRHDEDGTSASPGTRSARTISSRRPAARSCSVLARARRVSL</sequence>
<evidence type="ECO:0000256" key="1">
    <source>
        <dbReference type="SAM" id="MobiDB-lite"/>
    </source>
</evidence>